<evidence type="ECO:0000313" key="2">
    <source>
        <dbReference type="Proteomes" id="UP000198862"/>
    </source>
</evidence>
<evidence type="ECO:0008006" key="3">
    <source>
        <dbReference type="Google" id="ProtNLM"/>
    </source>
</evidence>
<evidence type="ECO:0000313" key="1">
    <source>
        <dbReference type="EMBL" id="SFC28570.1"/>
    </source>
</evidence>
<dbReference type="OrthoDB" id="5918373at2"/>
<keyword evidence="2" id="KW-1185">Reference proteome</keyword>
<reference evidence="1 2" key="1">
    <citation type="submission" date="2016-10" db="EMBL/GenBank/DDBJ databases">
        <authorList>
            <person name="de Groot N.N."/>
        </authorList>
    </citation>
    <scope>NUCLEOTIDE SEQUENCE [LARGE SCALE GENOMIC DNA]</scope>
    <source>
        <strain evidence="1 2">DSM 6059</strain>
    </source>
</reference>
<sequence>MENWQNMMKTGNAFFEQCAWFDAQFYYQNAISHIETIWPSDPYNIQLLQGWICGMHNLSALFEIQGDLRSALNYLKIPHEHMFSLAQDGNQTESMQLIALKALKITLNPLLEFSQKHPICAPCLKSLQETEDFVYSSQPIIH</sequence>
<organism evidence="1 2">
    <name type="scientific">Pseudoalteromonas denitrificans DSM 6059</name>
    <dbReference type="NCBI Taxonomy" id="1123010"/>
    <lineage>
        <taxon>Bacteria</taxon>
        <taxon>Pseudomonadati</taxon>
        <taxon>Pseudomonadota</taxon>
        <taxon>Gammaproteobacteria</taxon>
        <taxon>Alteromonadales</taxon>
        <taxon>Pseudoalteromonadaceae</taxon>
        <taxon>Pseudoalteromonas</taxon>
    </lineage>
</organism>
<protein>
    <recommendedName>
        <fullName evidence="3">Tetratricopeptide repeat-containing protein</fullName>
    </recommendedName>
</protein>
<dbReference type="RefSeq" id="WP_091981925.1">
    <property type="nucleotide sequence ID" value="NZ_FOLO01000007.1"/>
</dbReference>
<dbReference type="STRING" id="1123010.SAMN02745724_01296"/>
<gene>
    <name evidence="1" type="ORF">SAMN02745724_01296</name>
</gene>
<accession>A0A1I1I5S8</accession>
<proteinExistence type="predicted"/>
<dbReference type="Proteomes" id="UP000198862">
    <property type="component" value="Unassembled WGS sequence"/>
</dbReference>
<dbReference type="EMBL" id="FOLO01000007">
    <property type="protein sequence ID" value="SFC28570.1"/>
    <property type="molecule type" value="Genomic_DNA"/>
</dbReference>
<dbReference type="AlphaFoldDB" id="A0A1I1I5S8"/>
<name>A0A1I1I5S8_9GAMM</name>